<feature type="region of interest" description="Disordered" evidence="1">
    <location>
        <begin position="270"/>
        <end position="289"/>
    </location>
</feature>
<evidence type="ECO:0000313" key="4">
    <source>
        <dbReference type="Proteomes" id="UP000693970"/>
    </source>
</evidence>
<reference evidence="2" key="2">
    <citation type="submission" date="2021-04" db="EMBL/GenBank/DDBJ databases">
        <authorList>
            <person name="Podell S."/>
        </authorList>
    </citation>
    <scope>NUCLEOTIDE SEQUENCE</scope>
    <source>
        <strain evidence="2">Hildebrandi</strain>
    </source>
</reference>
<name>A0A9K3K848_9STRA</name>
<protein>
    <submittedName>
        <fullName evidence="2">Uncharacterized protein</fullName>
    </submittedName>
</protein>
<proteinExistence type="predicted"/>
<feature type="region of interest" description="Disordered" evidence="1">
    <location>
        <begin position="154"/>
        <end position="206"/>
    </location>
</feature>
<accession>A0A9K3K848</accession>
<organism evidence="2 4">
    <name type="scientific">Nitzschia inconspicua</name>
    <dbReference type="NCBI Taxonomy" id="303405"/>
    <lineage>
        <taxon>Eukaryota</taxon>
        <taxon>Sar</taxon>
        <taxon>Stramenopiles</taxon>
        <taxon>Ochrophyta</taxon>
        <taxon>Bacillariophyta</taxon>
        <taxon>Bacillariophyceae</taxon>
        <taxon>Bacillariophycidae</taxon>
        <taxon>Bacillariales</taxon>
        <taxon>Bacillariaceae</taxon>
        <taxon>Nitzschia</taxon>
    </lineage>
</organism>
<dbReference type="EMBL" id="JAGRRH010000015">
    <property type="protein sequence ID" value="KAG7356510.1"/>
    <property type="molecule type" value="Genomic_DNA"/>
</dbReference>
<evidence type="ECO:0000313" key="3">
    <source>
        <dbReference type="EMBL" id="KAG7356510.1"/>
    </source>
</evidence>
<comment type="caution">
    <text evidence="2">The sequence shown here is derived from an EMBL/GenBank/DDBJ whole genome shotgun (WGS) entry which is preliminary data.</text>
</comment>
<dbReference type="EMBL" id="JAGRRH010000050">
    <property type="protein sequence ID" value="KAG7338766.1"/>
    <property type="molecule type" value="Genomic_DNA"/>
</dbReference>
<feature type="region of interest" description="Disordered" evidence="1">
    <location>
        <begin position="12"/>
        <end position="51"/>
    </location>
</feature>
<feature type="compositionally biased region" description="Polar residues" evidence="1">
    <location>
        <begin position="164"/>
        <end position="173"/>
    </location>
</feature>
<reference evidence="2" key="1">
    <citation type="journal article" date="2021" name="Sci. Rep.">
        <title>Diploid genomic architecture of Nitzschia inconspicua, an elite biomass production diatom.</title>
        <authorList>
            <person name="Oliver A."/>
            <person name="Podell S."/>
            <person name="Pinowska A."/>
            <person name="Traller J.C."/>
            <person name="Smith S.R."/>
            <person name="McClure R."/>
            <person name="Beliaev A."/>
            <person name="Bohutskyi P."/>
            <person name="Hill E.A."/>
            <person name="Rabines A."/>
            <person name="Zheng H."/>
            <person name="Allen L.Z."/>
            <person name="Kuo A."/>
            <person name="Grigoriev I.V."/>
            <person name="Allen A.E."/>
            <person name="Hazlebeck D."/>
            <person name="Allen E.E."/>
        </authorList>
    </citation>
    <scope>NUCLEOTIDE SEQUENCE</scope>
    <source>
        <strain evidence="2">Hildebrandi</strain>
    </source>
</reference>
<sequence>MGTCQSQTAALEVAGGNPPKGSQANNIKNGVRIDAQASGRDPDGKLPPIATRSKVPAYELALMMSPSERTNVTQAMTPLSLSGMGECQLDEEFQSDDISELDVPFDEGSEADEDNEVPSDEEGHELEDACKDITNEGLSDSDSYLAATSSENYVFSTPGGMVTPRTSSASEGTPGTAKKTRFSLFTRSSKKSHRDTCSTGTPPGEKELSIVESIEDASPVIRVSVGCSVPLVAPPKGVGIEFDSSANSTRERSVNRQTLASFNKLKIQAQQAENQEQKQKQKEKIKDRRKDIQGYNELWQEYNAIQQKVSQQEQENDAVTRPEAKTVNEVPISIQDTSSWFVDFASLNGGASEEGHFVHEDEDARSHSSFSLHSERSERAQRELFKLKARKRRMSSVAAKALCCENDLDGSSAKSRRLHTLVNLNDNTSTISDFSSDHGSITVLDKTDDYGVLKKFRHKSIEQSVMDYGGYFEEDMIQPQSAMTSDSALRAIHFVDPSILAEVQGHHNVYPDAPTPKTVNSRSGSIEAYLEEMSLPSVSIENAETGVVRWREFPKDKEKAKTARKLEFIEETQVKECDVISENPGSSAEALEKHNLQDNAPENPLEKSKPKIKTYHPVISSMSKEDFFRAYTARGVLYNDEISGEQVASNLVPTTAPEITGVCKGNDRTAVQPSILADRGSAKPADSIGELKTNRDLLARKVGTKLAALVAQLKENGLGE</sequence>
<feature type="region of interest" description="Disordered" evidence="1">
    <location>
        <begin position="93"/>
        <end position="125"/>
    </location>
</feature>
<evidence type="ECO:0000256" key="1">
    <source>
        <dbReference type="SAM" id="MobiDB-lite"/>
    </source>
</evidence>
<feature type="compositionally biased region" description="Basic and acidic residues" evidence="1">
    <location>
        <begin position="275"/>
        <end position="289"/>
    </location>
</feature>
<evidence type="ECO:0000313" key="2">
    <source>
        <dbReference type="EMBL" id="KAG7338766.1"/>
    </source>
</evidence>
<dbReference type="AlphaFoldDB" id="A0A9K3K848"/>
<keyword evidence="4" id="KW-1185">Reference proteome</keyword>
<gene>
    <name evidence="3" type="ORF">IV203_001196</name>
    <name evidence="2" type="ORF">IV203_002520</name>
</gene>
<dbReference type="Proteomes" id="UP000693970">
    <property type="component" value="Unassembled WGS sequence"/>
</dbReference>